<feature type="domain" description="HAT C-terminal dimerisation" evidence="1">
    <location>
        <begin position="33"/>
        <end position="97"/>
    </location>
</feature>
<dbReference type="InterPro" id="IPR012337">
    <property type="entry name" value="RNaseH-like_sf"/>
</dbReference>
<dbReference type="SUPFAM" id="SSF53098">
    <property type="entry name" value="Ribonuclease H-like"/>
    <property type="match status" value="1"/>
</dbReference>
<organism evidence="2 3">
    <name type="scientific">Pocillopora meandrina</name>
    <dbReference type="NCBI Taxonomy" id="46732"/>
    <lineage>
        <taxon>Eukaryota</taxon>
        <taxon>Metazoa</taxon>
        <taxon>Cnidaria</taxon>
        <taxon>Anthozoa</taxon>
        <taxon>Hexacorallia</taxon>
        <taxon>Scleractinia</taxon>
        <taxon>Astrocoeniina</taxon>
        <taxon>Pocilloporidae</taxon>
        <taxon>Pocillopora</taxon>
    </lineage>
</organism>
<comment type="caution">
    <text evidence="2">The sequence shown here is derived from an EMBL/GenBank/DDBJ whole genome shotgun (WGS) entry which is preliminary data.</text>
</comment>
<name>A0AAU9VV76_9CNID</name>
<proteinExistence type="predicted"/>
<dbReference type="Proteomes" id="UP001159428">
    <property type="component" value="Unassembled WGS sequence"/>
</dbReference>
<sequence length="115" mass="12988">PIPLPLPTQFDLWQRIWTAKREKVADIPEKIASTLKSVDPASFPNIFTILQILATIPITSCSCERSISCLRYLKNYLRGTMGEERLNGLAIVHAHRDIALDLDEIINLLASLHPR</sequence>
<accession>A0AAU9VV76</accession>
<evidence type="ECO:0000313" key="2">
    <source>
        <dbReference type="EMBL" id="CAH3036300.1"/>
    </source>
</evidence>
<dbReference type="PANTHER" id="PTHR46289">
    <property type="entry name" value="52 KDA REPRESSOR OF THE INHIBITOR OF THE PROTEIN KINASE-LIKE PROTEIN-RELATED"/>
    <property type="match status" value="1"/>
</dbReference>
<dbReference type="Pfam" id="PF05699">
    <property type="entry name" value="Dimer_Tnp_hAT"/>
    <property type="match status" value="1"/>
</dbReference>
<protein>
    <recommendedName>
        <fullName evidence="1">HAT C-terminal dimerisation domain-containing protein</fullName>
    </recommendedName>
</protein>
<reference evidence="2 3" key="1">
    <citation type="submission" date="2022-05" db="EMBL/GenBank/DDBJ databases">
        <authorList>
            <consortium name="Genoscope - CEA"/>
            <person name="William W."/>
        </authorList>
    </citation>
    <scope>NUCLEOTIDE SEQUENCE [LARGE SCALE GENOMIC DNA]</scope>
</reference>
<evidence type="ECO:0000313" key="3">
    <source>
        <dbReference type="Proteomes" id="UP001159428"/>
    </source>
</evidence>
<feature type="non-terminal residue" evidence="2">
    <location>
        <position position="1"/>
    </location>
</feature>
<dbReference type="AlphaFoldDB" id="A0AAU9VV76"/>
<dbReference type="EMBL" id="CALNXJ010000003">
    <property type="protein sequence ID" value="CAH3036300.1"/>
    <property type="molecule type" value="Genomic_DNA"/>
</dbReference>
<gene>
    <name evidence="2" type="ORF">PMEA_00016770</name>
</gene>
<evidence type="ECO:0000259" key="1">
    <source>
        <dbReference type="Pfam" id="PF05699"/>
    </source>
</evidence>
<dbReference type="InterPro" id="IPR052958">
    <property type="entry name" value="IFN-induced_PKR_regulator"/>
</dbReference>
<keyword evidence="3" id="KW-1185">Reference proteome</keyword>
<dbReference type="InterPro" id="IPR008906">
    <property type="entry name" value="HATC_C_dom"/>
</dbReference>
<dbReference type="GO" id="GO:0046983">
    <property type="term" value="F:protein dimerization activity"/>
    <property type="evidence" value="ECO:0007669"/>
    <property type="project" value="InterPro"/>
</dbReference>
<dbReference type="PANTHER" id="PTHR46289:SF14">
    <property type="entry name" value="DUF4371 DOMAIN-CONTAINING PROTEIN"/>
    <property type="match status" value="1"/>
</dbReference>